<evidence type="ECO:0000259" key="9">
    <source>
        <dbReference type="PROSITE" id="PS50837"/>
    </source>
</evidence>
<dbReference type="Pfam" id="PF17779">
    <property type="entry name" value="WHD_NOD2"/>
    <property type="match status" value="1"/>
</dbReference>
<dbReference type="InterPro" id="IPR029495">
    <property type="entry name" value="NACHT-assoc"/>
</dbReference>
<protein>
    <submittedName>
        <fullName evidence="10">NACHT, LRR and PYD domains-containing 5-like isoform X1</fullName>
    </submittedName>
</protein>
<proteinExistence type="predicted"/>
<dbReference type="InterPro" id="IPR003877">
    <property type="entry name" value="SPRY_dom"/>
</dbReference>
<dbReference type="InterPro" id="IPR001611">
    <property type="entry name" value="Leu-rich_rpt"/>
</dbReference>
<feature type="region of interest" description="Disordered" evidence="7">
    <location>
        <begin position="1"/>
        <end position="140"/>
    </location>
</feature>
<dbReference type="PROSITE" id="PS50837">
    <property type="entry name" value="NACHT"/>
    <property type="match status" value="1"/>
</dbReference>
<evidence type="ECO:0000259" key="8">
    <source>
        <dbReference type="PROSITE" id="PS50188"/>
    </source>
</evidence>
<name>A0AAV6QDA6_SOLSE</name>
<keyword evidence="2" id="KW-0963">Cytoplasm</keyword>
<feature type="domain" description="NACHT" evidence="9">
    <location>
        <begin position="244"/>
        <end position="378"/>
    </location>
</feature>
<dbReference type="SMART" id="SM00449">
    <property type="entry name" value="SPRY"/>
    <property type="match status" value="1"/>
</dbReference>
<comment type="subcellular location">
    <subcellularLocation>
        <location evidence="1">Cytoplasm</location>
    </subcellularLocation>
</comment>
<dbReference type="Pfam" id="PF17776">
    <property type="entry name" value="NLRC4_HD2"/>
    <property type="match status" value="1"/>
</dbReference>
<dbReference type="InterPro" id="IPR007111">
    <property type="entry name" value="NACHT_NTPase"/>
</dbReference>
<evidence type="ECO:0000256" key="5">
    <source>
        <dbReference type="ARBA" id="ARBA00022741"/>
    </source>
</evidence>
<dbReference type="SMART" id="SM01288">
    <property type="entry name" value="FISNA"/>
    <property type="match status" value="1"/>
</dbReference>
<evidence type="ECO:0000256" key="7">
    <source>
        <dbReference type="SAM" id="MobiDB-lite"/>
    </source>
</evidence>
<dbReference type="SMART" id="SM00589">
    <property type="entry name" value="PRY"/>
    <property type="match status" value="1"/>
</dbReference>
<dbReference type="InterPro" id="IPR001870">
    <property type="entry name" value="B30.2/SPRY"/>
</dbReference>
<dbReference type="InterPro" id="IPR041267">
    <property type="entry name" value="NLRP_HD2"/>
</dbReference>
<dbReference type="InterPro" id="IPR006574">
    <property type="entry name" value="PRY"/>
</dbReference>
<accession>A0AAV6QDA6</accession>
<evidence type="ECO:0000313" key="10">
    <source>
        <dbReference type="EMBL" id="KAG7486457.1"/>
    </source>
</evidence>
<dbReference type="InterPro" id="IPR041075">
    <property type="entry name" value="NOD1/2_WH"/>
</dbReference>
<dbReference type="GO" id="GO:0005524">
    <property type="term" value="F:ATP binding"/>
    <property type="evidence" value="ECO:0007669"/>
    <property type="project" value="UniProtKB-KW"/>
</dbReference>
<dbReference type="Proteomes" id="UP000693946">
    <property type="component" value="Linkage Group LG6"/>
</dbReference>
<evidence type="ECO:0000256" key="3">
    <source>
        <dbReference type="ARBA" id="ARBA00022614"/>
    </source>
</evidence>
<reference evidence="10 11" key="1">
    <citation type="journal article" date="2021" name="Sci. Rep.">
        <title>Chromosome anchoring in Senegalese sole (Solea senegalensis) reveals sex-associated markers and genome rearrangements in flatfish.</title>
        <authorList>
            <person name="Guerrero-Cozar I."/>
            <person name="Gomez-Garrido J."/>
            <person name="Berbel C."/>
            <person name="Martinez-Blanch J.F."/>
            <person name="Alioto T."/>
            <person name="Claros M.G."/>
            <person name="Gagnaire P.A."/>
            <person name="Manchado M."/>
        </authorList>
    </citation>
    <scope>NUCLEOTIDE SEQUENCE [LARGE SCALE GENOMIC DNA]</scope>
    <source>
        <strain evidence="10">Sse05_10M</strain>
    </source>
</reference>
<dbReference type="CDD" id="cd16040">
    <property type="entry name" value="SPRY_PRY_SNTX"/>
    <property type="match status" value="1"/>
</dbReference>
<evidence type="ECO:0000256" key="6">
    <source>
        <dbReference type="ARBA" id="ARBA00022840"/>
    </source>
</evidence>
<dbReference type="FunFam" id="3.40.50.300:FF:000210">
    <property type="entry name" value="Si:dkey-16p6.1"/>
    <property type="match status" value="1"/>
</dbReference>
<feature type="compositionally biased region" description="Polar residues" evidence="7">
    <location>
        <begin position="29"/>
        <end position="42"/>
    </location>
</feature>
<dbReference type="PROSITE" id="PS51450">
    <property type="entry name" value="LRR"/>
    <property type="match status" value="1"/>
</dbReference>
<feature type="domain" description="B30.2/SPRY" evidence="8">
    <location>
        <begin position="870"/>
        <end position="1060"/>
    </location>
</feature>
<feature type="compositionally biased region" description="Polar residues" evidence="7">
    <location>
        <begin position="129"/>
        <end position="139"/>
    </location>
</feature>
<dbReference type="SMART" id="SM00368">
    <property type="entry name" value="LRR_RI"/>
    <property type="match status" value="3"/>
</dbReference>
<dbReference type="Pfam" id="PF14484">
    <property type="entry name" value="FISNA"/>
    <property type="match status" value="1"/>
</dbReference>
<evidence type="ECO:0000313" key="11">
    <source>
        <dbReference type="Proteomes" id="UP000693946"/>
    </source>
</evidence>
<organism evidence="10 11">
    <name type="scientific">Solea senegalensis</name>
    <name type="common">Senegalese sole</name>
    <dbReference type="NCBI Taxonomy" id="28829"/>
    <lineage>
        <taxon>Eukaryota</taxon>
        <taxon>Metazoa</taxon>
        <taxon>Chordata</taxon>
        <taxon>Craniata</taxon>
        <taxon>Vertebrata</taxon>
        <taxon>Euteleostomi</taxon>
        <taxon>Actinopterygii</taxon>
        <taxon>Neopterygii</taxon>
        <taxon>Teleostei</taxon>
        <taxon>Neoteleostei</taxon>
        <taxon>Acanthomorphata</taxon>
        <taxon>Carangaria</taxon>
        <taxon>Pleuronectiformes</taxon>
        <taxon>Pleuronectoidei</taxon>
        <taxon>Soleidae</taxon>
        <taxon>Solea</taxon>
    </lineage>
</organism>
<dbReference type="PROSITE" id="PS50188">
    <property type="entry name" value="B302_SPRY"/>
    <property type="match status" value="1"/>
</dbReference>
<dbReference type="PANTHER" id="PTHR24106">
    <property type="entry name" value="NACHT, LRR AND CARD DOMAINS-CONTAINING"/>
    <property type="match status" value="1"/>
</dbReference>
<dbReference type="Pfam" id="PF13516">
    <property type="entry name" value="LRR_6"/>
    <property type="match status" value="1"/>
</dbReference>
<dbReference type="AlphaFoldDB" id="A0AAV6QDA6"/>
<dbReference type="Pfam" id="PF05729">
    <property type="entry name" value="NACHT"/>
    <property type="match status" value="1"/>
</dbReference>
<evidence type="ECO:0000256" key="4">
    <source>
        <dbReference type="ARBA" id="ARBA00022737"/>
    </source>
</evidence>
<evidence type="ECO:0000256" key="2">
    <source>
        <dbReference type="ARBA" id="ARBA00022490"/>
    </source>
</evidence>
<sequence length="1060" mass="120231">MSARRKRKTSCDSTGSEPATRSRRKQDESVSPSGDSLKSNASMHMPPKFSAEKPESSQTSALESVFPSGDSLKSDASMHMPPKFSDEKPESSQRSAVESVFPSGDSLKSDASMHMPPKFSDEKPESDLQGEQPSCSVGSENLEDPVLLTWDESDSVGNFLSKIKHLFKDEMKKKFTMTSEGNGDRWSLLDNIYTELHIIPGESEEPLGEHEFSHLERKLKVSKSCKITLNNIFRPLHGQEKGQTVVLTKGNAGIGKSFSVQKFILDWAKGEANQDVDFVFYLPFREINLCTDMKSLHMLLTEFHPALNNLKNPEHYAKAKIAVILDGLDESRLDLEFENIKKITSLSEVTSLKVVLANLIQKNLLPEANIWITSRASAASQIPTKYVHMVTEIRGFNDAQKKEYFKKRFSANLSLADRITSHIESSHSLDIMCQIPIFCWISAILFQDVFDGDKNIEVPQTLTEMMAHYLFVQSKRRSTKYDTMAAKKEVNFLATQREFLLKLGKLAFVHLQKNSLIFYEEDLKDCGIDLAEASIYSGFCTTVLREENVFSQRKVFFFVHLTIQEFFAAMYVYDFLTTKKTTELNTTELGKFLKLKDKDYTVLELLKHTVETVLKKGKGHLTYFLQFLLGLMVEANRRVLQYLLKSPDTSQDVEKKILTYLKSLRRKTLSPDNSITLFRIMVEMRDQKVKDEIQEYLKTKDFEIKLTLLHCSALAFMLQVSKSDLDILDLKSYNTSEEGRRRLIPAMRSSKKAILADCDVTTEWVEHMVFSLKFPSSPLRALDLSNNDLHDLGVQQLCQGLSCHCCRLKILRLSGCLVTENGCSFLASALTSNPSHLSELDLSYNHPGDSGINLLTKLKNDPQFQLSKLNVEGCGSLQMQPGFKKYTCELSLDPQTAHKNLLLSKNNRQVTWVTEEQSYPDYPERFDQFPQVLCLQGLKGRYYWEVQVSEPFNVGVTYTTIRRKGDMDDCKLGLSKNSWSLSCSSNGCFILHSNTKISVASLCQRSTRVGVYLDWSTGTLSFYRVTSDKRVHLHTFRGTFTEPLYPAVELSAAQSSAFFC</sequence>
<keyword evidence="6" id="KW-0067">ATP-binding</keyword>
<dbReference type="GO" id="GO:0005737">
    <property type="term" value="C:cytoplasm"/>
    <property type="evidence" value="ECO:0007669"/>
    <property type="project" value="UniProtKB-SubCell"/>
</dbReference>
<comment type="caution">
    <text evidence="10">The sequence shown here is derived from an EMBL/GenBank/DDBJ whole genome shotgun (WGS) entry which is preliminary data.</text>
</comment>
<gene>
    <name evidence="10" type="ORF">JOB18_031628</name>
</gene>
<dbReference type="Pfam" id="PF13765">
    <property type="entry name" value="PRY"/>
    <property type="match status" value="1"/>
</dbReference>
<evidence type="ECO:0000256" key="1">
    <source>
        <dbReference type="ARBA" id="ARBA00004496"/>
    </source>
</evidence>
<keyword evidence="11" id="KW-1185">Reference proteome</keyword>
<dbReference type="InterPro" id="IPR051261">
    <property type="entry name" value="NLR"/>
</dbReference>
<keyword evidence="4" id="KW-0677">Repeat</keyword>
<keyword evidence="3" id="KW-0433">Leucine-rich repeat</keyword>
<dbReference type="EMBL" id="JAGKHQ010000018">
    <property type="protein sequence ID" value="KAG7486457.1"/>
    <property type="molecule type" value="Genomic_DNA"/>
</dbReference>
<dbReference type="Pfam" id="PF00622">
    <property type="entry name" value="SPRY"/>
    <property type="match status" value="1"/>
</dbReference>
<keyword evidence="5" id="KW-0547">Nucleotide-binding</keyword>